<dbReference type="Proteomes" id="UP000515163">
    <property type="component" value="Unplaced"/>
</dbReference>
<evidence type="ECO:0000259" key="11">
    <source>
        <dbReference type="PROSITE" id="PS50262"/>
    </source>
</evidence>
<dbReference type="GeneID" id="116306812"/>
<keyword evidence="7 8" id="KW-0807">Transducer</keyword>
<accession>A0A6P8J011</accession>
<keyword evidence="12" id="KW-1185">Reference proteome</keyword>
<evidence type="ECO:0000256" key="5">
    <source>
        <dbReference type="ARBA" id="ARBA00023136"/>
    </source>
</evidence>
<dbReference type="PANTHER" id="PTHR45695">
    <property type="entry name" value="LEUCOKININ RECEPTOR-RELATED"/>
    <property type="match status" value="1"/>
</dbReference>
<reference evidence="13 14" key="1">
    <citation type="submission" date="2025-04" db="UniProtKB">
        <authorList>
            <consortium name="RefSeq"/>
        </authorList>
    </citation>
    <scope>IDENTIFICATION</scope>
    <source>
        <tissue evidence="13 14">Tentacle</tissue>
    </source>
</reference>
<evidence type="ECO:0000256" key="7">
    <source>
        <dbReference type="ARBA" id="ARBA00023224"/>
    </source>
</evidence>
<dbReference type="SUPFAM" id="SSF81321">
    <property type="entry name" value="Family A G protein-coupled receptor-like"/>
    <property type="match status" value="1"/>
</dbReference>
<name>A0A6P8J011_ACTTE</name>
<evidence type="ECO:0000256" key="9">
    <source>
        <dbReference type="SAM" id="MobiDB-lite"/>
    </source>
</evidence>
<feature type="transmembrane region" description="Helical" evidence="10">
    <location>
        <begin position="210"/>
        <end position="235"/>
    </location>
</feature>
<feature type="transmembrane region" description="Helical" evidence="10">
    <location>
        <begin position="48"/>
        <end position="69"/>
    </location>
</feature>
<evidence type="ECO:0000313" key="13">
    <source>
        <dbReference type="RefSeq" id="XP_031572775.1"/>
    </source>
</evidence>
<feature type="transmembrane region" description="Helical" evidence="10">
    <location>
        <begin position="81"/>
        <end position="102"/>
    </location>
</feature>
<feature type="transmembrane region" description="Helical" evidence="10">
    <location>
        <begin position="168"/>
        <end position="190"/>
    </location>
</feature>
<feature type="region of interest" description="Disordered" evidence="9">
    <location>
        <begin position="1"/>
        <end position="31"/>
    </location>
</feature>
<evidence type="ECO:0000256" key="2">
    <source>
        <dbReference type="ARBA" id="ARBA00022692"/>
    </source>
</evidence>
<dbReference type="RefSeq" id="XP_031572776.1">
    <property type="nucleotide sequence ID" value="XM_031716916.1"/>
</dbReference>
<feature type="compositionally biased region" description="Basic and acidic residues" evidence="9">
    <location>
        <begin position="371"/>
        <end position="387"/>
    </location>
</feature>
<comment type="similarity">
    <text evidence="8">Belongs to the G-protein coupled receptor 1 family.</text>
</comment>
<dbReference type="PROSITE" id="PS50262">
    <property type="entry name" value="G_PROTEIN_RECEP_F1_2"/>
    <property type="match status" value="1"/>
</dbReference>
<dbReference type="AlphaFoldDB" id="A0A6P8J011"/>
<feature type="region of interest" description="Disordered" evidence="9">
    <location>
        <begin position="362"/>
        <end position="387"/>
    </location>
</feature>
<evidence type="ECO:0000313" key="14">
    <source>
        <dbReference type="RefSeq" id="XP_031572776.1"/>
    </source>
</evidence>
<keyword evidence="6 8" id="KW-0675">Receptor</keyword>
<organism evidence="12 15">
    <name type="scientific">Actinia tenebrosa</name>
    <name type="common">Australian red waratah sea anemone</name>
    <dbReference type="NCBI Taxonomy" id="6105"/>
    <lineage>
        <taxon>Eukaryota</taxon>
        <taxon>Metazoa</taxon>
        <taxon>Cnidaria</taxon>
        <taxon>Anthozoa</taxon>
        <taxon>Hexacorallia</taxon>
        <taxon>Actiniaria</taxon>
        <taxon>Actiniidae</taxon>
        <taxon>Actinia</taxon>
    </lineage>
</organism>
<dbReference type="InterPro" id="IPR017452">
    <property type="entry name" value="GPCR_Rhodpsn_7TM"/>
</dbReference>
<dbReference type="RefSeq" id="XP_031572777.1">
    <property type="nucleotide sequence ID" value="XM_031716917.1"/>
</dbReference>
<dbReference type="OrthoDB" id="5975505at2759"/>
<dbReference type="PANTHER" id="PTHR45695:SF9">
    <property type="entry name" value="LEUCOKININ RECEPTOR"/>
    <property type="match status" value="1"/>
</dbReference>
<sequence length="387" mass="43275">MDPTNSSYTSEGPRTEPWGTPTSNSTMDNKTEACYNPEENPVFRAGVIILYCVIFLASIIGNALIIITVRRNPHMHSAVNLFIANMAASDILQAIFGVPRVITEVLCGRESWLIGGKVGIFTCKLAYFVQDTSLSVSVISLIVITVERFYAVIFPLQVSLLRKNSKIIIPVIWILGASLHAVYFHIFTLRDGNAPYPLCYQKWSSPKVAMVYYTVIFAGLYCLALLSILIMYTLIIARIQHKKSTSAQESKLRKSRDAQERKIFSVAVAITVVFFACFCPQTVLVIVAPLNAIPFCHIEVLRFVTKVMEQTYSAVNPILCIIFSLNYREGFISILSRVAGRSNTINKSKRVRLPREMKIRGNDVQSASNSKLKETTPKILKTSDLET</sequence>
<gene>
    <name evidence="13 14 15" type="primary">LOC116306812</name>
</gene>
<evidence type="ECO:0000256" key="8">
    <source>
        <dbReference type="RuleBase" id="RU000688"/>
    </source>
</evidence>
<dbReference type="PROSITE" id="PS00237">
    <property type="entry name" value="G_PROTEIN_RECEP_F1_1"/>
    <property type="match status" value="1"/>
</dbReference>
<dbReference type="Pfam" id="PF00001">
    <property type="entry name" value="7tm_1"/>
    <property type="match status" value="1"/>
</dbReference>
<dbReference type="KEGG" id="aten:116306812"/>
<evidence type="ECO:0000256" key="1">
    <source>
        <dbReference type="ARBA" id="ARBA00004141"/>
    </source>
</evidence>
<evidence type="ECO:0000256" key="3">
    <source>
        <dbReference type="ARBA" id="ARBA00022989"/>
    </source>
</evidence>
<evidence type="ECO:0000256" key="4">
    <source>
        <dbReference type="ARBA" id="ARBA00023040"/>
    </source>
</evidence>
<feature type="transmembrane region" description="Helical" evidence="10">
    <location>
        <begin position="263"/>
        <end position="290"/>
    </location>
</feature>
<dbReference type="Gene3D" id="1.20.1070.10">
    <property type="entry name" value="Rhodopsin 7-helix transmembrane proteins"/>
    <property type="match status" value="1"/>
</dbReference>
<keyword evidence="5 10" id="KW-0472">Membrane</keyword>
<evidence type="ECO:0000256" key="10">
    <source>
        <dbReference type="SAM" id="Phobius"/>
    </source>
</evidence>
<dbReference type="GO" id="GO:0004930">
    <property type="term" value="F:G protein-coupled receptor activity"/>
    <property type="evidence" value="ECO:0007669"/>
    <property type="project" value="UniProtKB-KW"/>
</dbReference>
<proteinExistence type="inferred from homology"/>
<keyword evidence="3 10" id="KW-1133">Transmembrane helix</keyword>
<dbReference type="CDD" id="cd00637">
    <property type="entry name" value="7tm_classA_rhodopsin-like"/>
    <property type="match status" value="1"/>
</dbReference>
<feature type="compositionally biased region" description="Polar residues" evidence="9">
    <location>
        <begin position="1"/>
        <end position="12"/>
    </location>
</feature>
<dbReference type="RefSeq" id="XP_031572775.1">
    <property type="nucleotide sequence ID" value="XM_031716915.1"/>
</dbReference>
<keyword evidence="4 8" id="KW-0297">G-protein coupled receptor</keyword>
<feature type="domain" description="G-protein coupled receptors family 1 profile" evidence="11">
    <location>
        <begin position="61"/>
        <end position="320"/>
    </location>
</feature>
<dbReference type="InterPro" id="IPR000276">
    <property type="entry name" value="GPCR_Rhodpsn"/>
</dbReference>
<feature type="transmembrane region" description="Helical" evidence="10">
    <location>
        <begin position="134"/>
        <end position="156"/>
    </location>
</feature>
<comment type="subcellular location">
    <subcellularLocation>
        <location evidence="1">Membrane</location>
        <topology evidence="1">Multi-pass membrane protein</topology>
    </subcellularLocation>
</comment>
<dbReference type="PRINTS" id="PR00237">
    <property type="entry name" value="GPCRRHODOPSN"/>
</dbReference>
<evidence type="ECO:0000313" key="15">
    <source>
        <dbReference type="RefSeq" id="XP_031572777.1"/>
    </source>
</evidence>
<evidence type="ECO:0000313" key="12">
    <source>
        <dbReference type="Proteomes" id="UP000515163"/>
    </source>
</evidence>
<protein>
    <submittedName>
        <fullName evidence="13 14">Neuropeptide FF receptor 1-like</fullName>
    </submittedName>
</protein>
<evidence type="ECO:0000256" key="6">
    <source>
        <dbReference type="ARBA" id="ARBA00023170"/>
    </source>
</evidence>
<dbReference type="GO" id="GO:0005886">
    <property type="term" value="C:plasma membrane"/>
    <property type="evidence" value="ECO:0007669"/>
    <property type="project" value="TreeGrafter"/>
</dbReference>
<keyword evidence="2 8" id="KW-0812">Transmembrane</keyword>